<sequence length="184" mass="21565">MRNKIFHSIYYASKTLNPAQMNYTVTEKEFLAMVWAFDKFRSYLVGTKVIVYTDHSAIRYLFEKKDAKPRLIRLENRNHVVEGGAIRETFPNEQLLAITSSTSPWYADYVNFIVSGVTLPELTLDNRRRFLHDVRFYMWDEPFLYKFCADQLVRRCVPEEEMNAILHSCHASPYGGHHGGDRTT</sequence>
<name>A0AC58TH31_TOBAC</name>
<keyword evidence="1" id="KW-1185">Reference proteome</keyword>
<accession>A0AC58TH31</accession>
<dbReference type="Proteomes" id="UP000790787">
    <property type="component" value="Chromosome 20"/>
</dbReference>
<reference evidence="1" key="1">
    <citation type="journal article" date="2014" name="Nat. Commun.">
        <title>The tobacco genome sequence and its comparison with those of tomato and potato.</title>
        <authorList>
            <person name="Sierro N."/>
            <person name="Battey J.N."/>
            <person name="Ouadi S."/>
            <person name="Bakaher N."/>
            <person name="Bovet L."/>
            <person name="Willig A."/>
            <person name="Goepfert S."/>
            <person name="Peitsch M.C."/>
            <person name="Ivanov N.V."/>
        </authorList>
    </citation>
    <scope>NUCLEOTIDE SEQUENCE [LARGE SCALE GENOMIC DNA]</scope>
</reference>
<gene>
    <name evidence="2" type="primary">LOC142174584</name>
</gene>
<reference evidence="2" key="2">
    <citation type="submission" date="2025-08" db="UniProtKB">
        <authorList>
            <consortium name="RefSeq"/>
        </authorList>
    </citation>
    <scope>IDENTIFICATION</scope>
    <source>
        <tissue evidence="2">Leaf</tissue>
    </source>
</reference>
<evidence type="ECO:0000313" key="2">
    <source>
        <dbReference type="RefSeq" id="XP_075096506.1"/>
    </source>
</evidence>
<protein>
    <submittedName>
        <fullName evidence="2">Uncharacterized protein LOC142174584</fullName>
    </submittedName>
</protein>
<evidence type="ECO:0000313" key="1">
    <source>
        <dbReference type="Proteomes" id="UP000790787"/>
    </source>
</evidence>
<organism evidence="1 2">
    <name type="scientific">Nicotiana tabacum</name>
    <name type="common">Common tobacco</name>
    <dbReference type="NCBI Taxonomy" id="4097"/>
    <lineage>
        <taxon>Eukaryota</taxon>
        <taxon>Viridiplantae</taxon>
        <taxon>Streptophyta</taxon>
        <taxon>Embryophyta</taxon>
        <taxon>Tracheophyta</taxon>
        <taxon>Spermatophyta</taxon>
        <taxon>Magnoliopsida</taxon>
        <taxon>eudicotyledons</taxon>
        <taxon>Gunneridae</taxon>
        <taxon>Pentapetalae</taxon>
        <taxon>asterids</taxon>
        <taxon>lamiids</taxon>
        <taxon>Solanales</taxon>
        <taxon>Solanaceae</taxon>
        <taxon>Nicotianoideae</taxon>
        <taxon>Nicotianeae</taxon>
        <taxon>Nicotiana</taxon>
    </lineage>
</organism>
<proteinExistence type="predicted"/>
<dbReference type="RefSeq" id="XP_075096506.1">
    <property type="nucleotide sequence ID" value="XM_075240405.1"/>
</dbReference>